<evidence type="ECO:0000313" key="3">
    <source>
        <dbReference type="Proteomes" id="UP001215231"/>
    </source>
</evidence>
<proteinExistence type="predicted"/>
<protein>
    <submittedName>
        <fullName evidence="2">Uncharacterized protein</fullName>
    </submittedName>
</protein>
<dbReference type="RefSeq" id="WP_274049719.1">
    <property type="nucleotide sequence ID" value="NZ_CP059693.1"/>
</dbReference>
<keyword evidence="1" id="KW-0175">Coiled coil</keyword>
<accession>A0ABY7V7Y7</accession>
<dbReference type="EMBL" id="CP059693">
    <property type="protein sequence ID" value="WDE09749.1"/>
    <property type="molecule type" value="Genomic_DNA"/>
</dbReference>
<evidence type="ECO:0000256" key="1">
    <source>
        <dbReference type="SAM" id="Coils"/>
    </source>
</evidence>
<organism evidence="2 3">
    <name type="scientific">Thalassomonas haliotis</name>
    <dbReference type="NCBI Taxonomy" id="485448"/>
    <lineage>
        <taxon>Bacteria</taxon>
        <taxon>Pseudomonadati</taxon>
        <taxon>Pseudomonadota</taxon>
        <taxon>Gammaproteobacteria</taxon>
        <taxon>Alteromonadales</taxon>
        <taxon>Colwelliaceae</taxon>
        <taxon>Thalassomonas</taxon>
    </lineage>
</organism>
<sequence length="125" mass="13545">MINIYLVIILCGLLLANAGFFCGHHGLLHRGKQLTATAKQQITALPANTGKDKLTELENRLEQLAQELTGVSKTVNRLSKTLHSKKLQNSPGDKTNKQPGLTTTAISANKAFTAPARVPFVINTR</sequence>
<evidence type="ECO:0000313" key="2">
    <source>
        <dbReference type="EMBL" id="WDE09749.1"/>
    </source>
</evidence>
<gene>
    <name evidence="2" type="ORF">H3N35_15635</name>
</gene>
<feature type="coiled-coil region" evidence="1">
    <location>
        <begin position="47"/>
        <end position="81"/>
    </location>
</feature>
<reference evidence="2 3" key="1">
    <citation type="journal article" date="2022" name="Mar. Drugs">
        <title>Bioassay-Guided Fractionation Leads to the Detection of Cholic Acid Generated by the Rare Thalassomonas sp.</title>
        <authorList>
            <person name="Pheiffer F."/>
            <person name="Schneider Y.K."/>
            <person name="Hansen E.H."/>
            <person name="Andersen J.H."/>
            <person name="Isaksson J."/>
            <person name="Busche T."/>
            <person name="R C."/>
            <person name="Kalinowski J."/>
            <person name="Zyl L.V."/>
            <person name="Trindade M."/>
        </authorList>
    </citation>
    <scope>NUCLEOTIDE SEQUENCE [LARGE SCALE GENOMIC DNA]</scope>
    <source>
        <strain evidence="2 3">A5K-61T</strain>
    </source>
</reference>
<name>A0ABY7V7Y7_9GAMM</name>
<dbReference type="Proteomes" id="UP001215231">
    <property type="component" value="Chromosome"/>
</dbReference>
<keyword evidence="3" id="KW-1185">Reference proteome</keyword>